<dbReference type="EMBL" id="QMHM01000006">
    <property type="protein sequence ID" value="RAV79923.1"/>
    <property type="molecule type" value="Genomic_DNA"/>
</dbReference>
<evidence type="ECO:0000313" key="2">
    <source>
        <dbReference type="Proteomes" id="UP000251923"/>
    </source>
</evidence>
<organism evidence="1 2">
    <name type="scientific">Aerococcus urinae</name>
    <dbReference type="NCBI Taxonomy" id="1376"/>
    <lineage>
        <taxon>Bacteria</taxon>
        <taxon>Bacillati</taxon>
        <taxon>Bacillota</taxon>
        <taxon>Bacilli</taxon>
        <taxon>Lactobacillales</taxon>
        <taxon>Aerococcaceae</taxon>
        <taxon>Aerococcus</taxon>
    </lineage>
</organism>
<dbReference type="AlphaFoldDB" id="A0A178HEC8"/>
<accession>A0A178HEC8</accession>
<proteinExistence type="predicted"/>
<dbReference type="Proteomes" id="UP000251923">
    <property type="component" value="Unassembled WGS sequence"/>
</dbReference>
<evidence type="ECO:0000313" key="1">
    <source>
        <dbReference type="EMBL" id="RAV79923.1"/>
    </source>
</evidence>
<gene>
    <name evidence="1" type="ORF">DBT54_04390</name>
</gene>
<protein>
    <submittedName>
        <fullName evidence="1">Uncharacterized protein</fullName>
    </submittedName>
</protein>
<dbReference type="RefSeq" id="WP_064293352.1">
    <property type="nucleotide sequence ID" value="NZ_JASODG010000006.1"/>
</dbReference>
<sequence length="76" mass="8580">MLELIGVGIVVYYLVGWRNQRSQSATDSKDDTKQPFLSSLSWSLCLLACMGIIFHKLPLYLGLGLLLLVIDYFDRA</sequence>
<reference evidence="1 2" key="1">
    <citation type="submission" date="2018-04" db="EMBL/GenBank/DDBJ databases">
        <title>Aerococcus urinae genomes.</title>
        <authorList>
            <person name="Hilt E."/>
            <person name="Gilbert N.M."/>
            <person name="Thomas-White K."/>
            <person name="Putonti C."/>
            <person name="Lewis A.L."/>
            <person name="Visck K.L."/>
            <person name="Wolfe A.J."/>
        </authorList>
    </citation>
    <scope>NUCLEOTIDE SEQUENCE [LARGE SCALE GENOMIC DNA]</scope>
    <source>
        <strain evidence="1 2">UMB7480</strain>
    </source>
</reference>
<name>A0A178HEC8_9LACT</name>
<comment type="caution">
    <text evidence="1">The sequence shown here is derived from an EMBL/GenBank/DDBJ whole genome shotgun (WGS) entry which is preliminary data.</text>
</comment>
<dbReference type="GeneID" id="86970801"/>